<dbReference type="Proteomes" id="UP000191554">
    <property type="component" value="Unassembled WGS sequence"/>
</dbReference>
<dbReference type="RefSeq" id="WP_080062620.1">
    <property type="nucleotide sequence ID" value="NZ_MZGX01000001.1"/>
</dbReference>
<dbReference type="EMBL" id="MZGX01000001">
    <property type="protein sequence ID" value="OPX46299.1"/>
    <property type="molecule type" value="Genomic_DNA"/>
</dbReference>
<reference evidence="1 2" key="1">
    <citation type="submission" date="2017-03" db="EMBL/GenBank/DDBJ databases">
        <title>Genome sequence of Clostridium hungatei DSM 14427.</title>
        <authorList>
            <person name="Poehlein A."/>
            <person name="Daniel R."/>
        </authorList>
    </citation>
    <scope>NUCLEOTIDE SEQUENCE [LARGE SCALE GENOMIC DNA]</scope>
    <source>
        <strain evidence="1 2">DSM 14427</strain>
    </source>
</reference>
<protein>
    <submittedName>
        <fullName evidence="1">DinB superfamily protein</fullName>
    </submittedName>
</protein>
<dbReference type="Gene3D" id="1.20.120.450">
    <property type="entry name" value="dinb family like domain"/>
    <property type="match status" value="1"/>
</dbReference>
<gene>
    <name evidence="1" type="ORF">CLHUN_01150</name>
</gene>
<dbReference type="AlphaFoldDB" id="A0A1V4SQY0"/>
<name>A0A1V4SQY0_RUMHU</name>
<organism evidence="1 2">
    <name type="scientific">Ruminiclostridium hungatei</name>
    <name type="common">Clostridium hungatei</name>
    <dbReference type="NCBI Taxonomy" id="48256"/>
    <lineage>
        <taxon>Bacteria</taxon>
        <taxon>Bacillati</taxon>
        <taxon>Bacillota</taxon>
        <taxon>Clostridia</taxon>
        <taxon>Eubacteriales</taxon>
        <taxon>Oscillospiraceae</taxon>
        <taxon>Ruminiclostridium</taxon>
    </lineage>
</organism>
<accession>A0A1V4SQY0</accession>
<evidence type="ECO:0000313" key="2">
    <source>
        <dbReference type="Proteomes" id="UP000191554"/>
    </source>
</evidence>
<proteinExistence type="predicted"/>
<evidence type="ECO:0000313" key="1">
    <source>
        <dbReference type="EMBL" id="OPX46299.1"/>
    </source>
</evidence>
<dbReference type="STRING" id="48256.CLHUN_01150"/>
<keyword evidence="2" id="KW-1185">Reference proteome</keyword>
<dbReference type="InterPro" id="IPR034660">
    <property type="entry name" value="DinB/YfiT-like"/>
</dbReference>
<sequence>MISVAKDWNSKQSRLREIILKPDAFPETIALILEMHSLVHTSQMSGTDVITYEDQLWEGLEPGTFRSQIKNSGSTIAWNLWHLTRIEDITANILMAEESQVINGDNWLQKMKASVCDTGNAMSDREIADFSSKIDMAELRNYRIEVGSKTRDIINSLRPEKMKMKVKAEGIERILLEGGVTEAEGSRWLLDFWSKKNIAGIILMPITRHQVVHLNDSLRLKSKLSDR</sequence>
<comment type="caution">
    <text evidence="1">The sequence shown here is derived from an EMBL/GenBank/DDBJ whole genome shotgun (WGS) entry which is preliminary data.</text>
</comment>
<dbReference type="SUPFAM" id="SSF109854">
    <property type="entry name" value="DinB/YfiT-like putative metalloenzymes"/>
    <property type="match status" value="1"/>
</dbReference>
<dbReference type="OrthoDB" id="9778466at2"/>